<feature type="region of interest" description="Disordered" evidence="1">
    <location>
        <begin position="1"/>
        <end position="144"/>
    </location>
</feature>
<feature type="compositionally biased region" description="Low complexity" evidence="1">
    <location>
        <begin position="121"/>
        <end position="133"/>
    </location>
</feature>
<dbReference type="RefSeq" id="XP_047772293.1">
    <property type="nucleotide sequence ID" value="XM_047928244.1"/>
</dbReference>
<proteinExistence type="predicted"/>
<keyword evidence="3" id="KW-1185">Reference proteome</keyword>
<dbReference type="Proteomes" id="UP000814176">
    <property type="component" value="Unassembled WGS sequence"/>
</dbReference>
<comment type="caution">
    <text evidence="2">The sequence shown here is derived from an EMBL/GenBank/DDBJ whole genome shotgun (WGS) entry which is preliminary data.</text>
</comment>
<organism evidence="2 3">
    <name type="scientific">Rhodofomes roseus</name>
    <dbReference type="NCBI Taxonomy" id="34475"/>
    <lineage>
        <taxon>Eukaryota</taxon>
        <taxon>Fungi</taxon>
        <taxon>Dikarya</taxon>
        <taxon>Basidiomycota</taxon>
        <taxon>Agaricomycotina</taxon>
        <taxon>Agaricomycetes</taxon>
        <taxon>Polyporales</taxon>
        <taxon>Rhodofomes</taxon>
    </lineage>
</organism>
<evidence type="ECO:0000256" key="1">
    <source>
        <dbReference type="SAM" id="MobiDB-lite"/>
    </source>
</evidence>
<protein>
    <submittedName>
        <fullName evidence="2">Uncharacterized protein</fullName>
    </submittedName>
</protein>
<feature type="compositionally biased region" description="Basic and acidic residues" evidence="1">
    <location>
        <begin position="87"/>
        <end position="113"/>
    </location>
</feature>
<evidence type="ECO:0000313" key="3">
    <source>
        <dbReference type="Proteomes" id="UP000814176"/>
    </source>
</evidence>
<sequence length="144" mass="15987">MAPHPRNPASQRSKRRGKCDGEPPPTSAHPHCAAALVPSYHHPALNHPPHEPVVKRRAQNVAHGTRNRVPSSLLGRASQPHRYGQGLDERGLDERGLDERGLDERGLDAHELDEPQPMPTRPTRASTRSSSPPYGRIRRELRLG</sequence>
<gene>
    <name evidence="2" type="ORF">C8Q71DRAFT_863864</name>
</gene>
<accession>A0ABQ8JX25</accession>
<evidence type="ECO:0000313" key="2">
    <source>
        <dbReference type="EMBL" id="KAH9828620.1"/>
    </source>
</evidence>
<reference evidence="2 3" key="1">
    <citation type="journal article" date="2021" name="Environ. Microbiol.">
        <title>Gene family expansions and transcriptome signatures uncover fungal adaptations to wood decay.</title>
        <authorList>
            <person name="Hage H."/>
            <person name="Miyauchi S."/>
            <person name="Viragh M."/>
            <person name="Drula E."/>
            <person name="Min B."/>
            <person name="Chaduli D."/>
            <person name="Navarro D."/>
            <person name="Favel A."/>
            <person name="Norest M."/>
            <person name="Lesage-Meessen L."/>
            <person name="Balint B."/>
            <person name="Merenyi Z."/>
            <person name="de Eugenio L."/>
            <person name="Morin E."/>
            <person name="Martinez A.T."/>
            <person name="Baldrian P."/>
            <person name="Stursova M."/>
            <person name="Martinez M.J."/>
            <person name="Novotny C."/>
            <person name="Magnuson J.K."/>
            <person name="Spatafora J.W."/>
            <person name="Maurice S."/>
            <person name="Pangilinan J."/>
            <person name="Andreopoulos W."/>
            <person name="LaButti K."/>
            <person name="Hundley H."/>
            <person name="Na H."/>
            <person name="Kuo A."/>
            <person name="Barry K."/>
            <person name="Lipzen A."/>
            <person name="Henrissat B."/>
            <person name="Riley R."/>
            <person name="Ahrendt S."/>
            <person name="Nagy L.G."/>
            <person name="Grigoriev I.V."/>
            <person name="Martin F."/>
            <person name="Rosso M.N."/>
        </authorList>
    </citation>
    <scope>NUCLEOTIDE SEQUENCE [LARGE SCALE GENOMIC DNA]</scope>
    <source>
        <strain evidence="2 3">CIRM-BRFM 1785</strain>
    </source>
</reference>
<name>A0ABQ8JX25_9APHY</name>
<dbReference type="GeneID" id="72008976"/>
<dbReference type="EMBL" id="JADCUA010000054">
    <property type="protein sequence ID" value="KAH9828620.1"/>
    <property type="molecule type" value="Genomic_DNA"/>
</dbReference>